<reference evidence="3" key="1">
    <citation type="submission" date="2024-04" db="EMBL/GenBank/DDBJ databases">
        <authorList>
            <person name="Roder T."/>
            <person name="Oberhansli S."/>
            <person name="Kreuzer M."/>
        </authorList>
    </citation>
    <scope>NUCLEOTIDE SEQUENCE</scope>
    <source>
        <strain evidence="3">LWS13-1.2</strain>
    </source>
</reference>
<evidence type="ECO:0000259" key="1">
    <source>
        <dbReference type="Pfam" id="PF06742"/>
    </source>
</evidence>
<dbReference type="AlphaFoldDB" id="A0AAU6S992"/>
<evidence type="ECO:0000259" key="2">
    <source>
        <dbReference type="Pfam" id="PF06863"/>
    </source>
</evidence>
<dbReference type="RefSeq" id="WP_349427967.1">
    <property type="nucleotide sequence ID" value="NZ_CP151632.1"/>
</dbReference>
<dbReference type="Pfam" id="PF06863">
    <property type="entry name" value="DUF1254"/>
    <property type="match status" value="1"/>
</dbReference>
<dbReference type="InterPro" id="IPR037049">
    <property type="entry name" value="DUF1214_C_sf"/>
</dbReference>
<dbReference type="EMBL" id="CP151632">
    <property type="protein sequence ID" value="WZO33415.1"/>
    <property type="molecule type" value="Genomic_DNA"/>
</dbReference>
<sequence>MTLHVNVDDFARAETDRMFRDLQAQAGGVNRFVHNREPAAIDNQTVIRLNRDTLYSFAVVDLAAGATLTLPEHGDRYLSAMVVDQDHYVDAIFHDAGSYELASDTFGTRYVTVAVRTLVDPADPSDLAEVAAIQDAITLTAASSVEFAYPDYDVASLDETREALLVLARNLTAFDRTFGSKDEVDPVRHLIGTAAGWGGLPSSEASYIGVDPRLPVGRYELTVGDVPVDGFWSISVYNAEGFFEPNDRNMYTVNNITGVRNADGSTTVRFGDFPPGTPNAIPVAEGWNYLVRLYRPRAEVADGTWAFPTLDGAGTAS</sequence>
<organism evidence="3">
    <name type="scientific">Microbacterium sp. LWS13-1.2</name>
    <dbReference type="NCBI Taxonomy" id="3135264"/>
    <lineage>
        <taxon>Bacteria</taxon>
        <taxon>Bacillati</taxon>
        <taxon>Actinomycetota</taxon>
        <taxon>Actinomycetes</taxon>
        <taxon>Micrococcales</taxon>
        <taxon>Microbacteriaceae</taxon>
        <taxon>Microbacterium</taxon>
    </lineage>
</organism>
<dbReference type="PANTHER" id="PTHR36509:SF2">
    <property type="entry name" value="BLL3101 PROTEIN"/>
    <property type="match status" value="1"/>
</dbReference>
<feature type="domain" description="DUF1254" evidence="2">
    <location>
        <begin position="29"/>
        <end position="140"/>
    </location>
</feature>
<protein>
    <submittedName>
        <fullName evidence="3">DUF1214 domain-containing protein</fullName>
    </submittedName>
</protein>
<dbReference type="Pfam" id="PF06742">
    <property type="entry name" value="DUF1214"/>
    <property type="match status" value="1"/>
</dbReference>
<dbReference type="Gene3D" id="2.60.120.600">
    <property type="entry name" value="Domain of unknown function DUF1214, C-terminal domain"/>
    <property type="match status" value="1"/>
</dbReference>
<accession>A0AAU6S992</accession>
<gene>
    <name evidence="3" type="ORF">MRBLWS13_001039</name>
</gene>
<dbReference type="InterPro" id="IPR010679">
    <property type="entry name" value="DUF1254"/>
</dbReference>
<dbReference type="PANTHER" id="PTHR36509">
    <property type="entry name" value="BLL3101 PROTEIN"/>
    <property type="match status" value="1"/>
</dbReference>
<feature type="domain" description="DUF1214" evidence="1">
    <location>
        <begin position="218"/>
        <end position="297"/>
    </location>
</feature>
<name>A0AAU6S992_9MICO</name>
<dbReference type="InterPro" id="IPR010621">
    <property type="entry name" value="DUF1214"/>
</dbReference>
<proteinExistence type="predicted"/>
<dbReference type="SUPFAM" id="SSF160935">
    <property type="entry name" value="VPA0735-like"/>
    <property type="match status" value="1"/>
</dbReference>
<evidence type="ECO:0000313" key="3">
    <source>
        <dbReference type="EMBL" id="WZO33415.1"/>
    </source>
</evidence>